<comment type="caution">
    <text evidence="2">The sequence shown here is derived from an EMBL/GenBank/DDBJ whole genome shotgun (WGS) entry which is preliminary data.</text>
</comment>
<dbReference type="STRING" id="307972.A0A2G8K616"/>
<dbReference type="EMBL" id="MRZV01000853">
    <property type="protein sequence ID" value="PIK43393.1"/>
    <property type="molecule type" value="Genomic_DNA"/>
</dbReference>
<name>A0A2G8K616_STIJA</name>
<sequence length="186" mass="20268">MTSCESENFRVNKVSNAEKGIPPPVPPVNFTGLSDEELRKLEGHERQNVEARVECLRSIQTLLDAAVVQMQQYSNTVNRIGVYIPNPSSNPVNMRNAPNTPPPSPAAEDVADGGGPEKTNSTLDKEDTEPLKKAKTSSLDLAGLEGASGYTPPTEGELIPEFEGESPDENDKDGIRRRRLQRLQSS</sequence>
<accession>A0A2G8K616</accession>
<evidence type="ECO:0000313" key="3">
    <source>
        <dbReference type="Proteomes" id="UP000230750"/>
    </source>
</evidence>
<dbReference type="OrthoDB" id="7759664at2759"/>
<feature type="compositionally biased region" description="Acidic residues" evidence="1">
    <location>
        <begin position="158"/>
        <end position="171"/>
    </location>
</feature>
<evidence type="ECO:0000256" key="1">
    <source>
        <dbReference type="SAM" id="MobiDB-lite"/>
    </source>
</evidence>
<keyword evidence="3" id="KW-1185">Reference proteome</keyword>
<protein>
    <submittedName>
        <fullName evidence="2">Putative E3 ubiquitin-protein ligase synoviolin A</fullName>
    </submittedName>
</protein>
<feature type="compositionally biased region" description="Basic residues" evidence="1">
    <location>
        <begin position="175"/>
        <end position="186"/>
    </location>
</feature>
<dbReference type="AlphaFoldDB" id="A0A2G8K616"/>
<dbReference type="Proteomes" id="UP000230750">
    <property type="component" value="Unassembled WGS sequence"/>
</dbReference>
<organism evidence="2 3">
    <name type="scientific">Stichopus japonicus</name>
    <name type="common">Sea cucumber</name>
    <dbReference type="NCBI Taxonomy" id="307972"/>
    <lineage>
        <taxon>Eukaryota</taxon>
        <taxon>Metazoa</taxon>
        <taxon>Echinodermata</taxon>
        <taxon>Eleutherozoa</taxon>
        <taxon>Echinozoa</taxon>
        <taxon>Holothuroidea</taxon>
        <taxon>Aspidochirotacea</taxon>
        <taxon>Aspidochirotida</taxon>
        <taxon>Stichopodidae</taxon>
        <taxon>Apostichopus</taxon>
    </lineage>
</organism>
<feature type="region of interest" description="Disordered" evidence="1">
    <location>
        <begin position="88"/>
        <end position="186"/>
    </location>
</feature>
<reference evidence="2 3" key="1">
    <citation type="journal article" date="2017" name="PLoS Biol.">
        <title>The sea cucumber genome provides insights into morphological evolution and visceral regeneration.</title>
        <authorList>
            <person name="Zhang X."/>
            <person name="Sun L."/>
            <person name="Yuan J."/>
            <person name="Sun Y."/>
            <person name="Gao Y."/>
            <person name="Zhang L."/>
            <person name="Li S."/>
            <person name="Dai H."/>
            <person name="Hamel J.F."/>
            <person name="Liu C."/>
            <person name="Yu Y."/>
            <person name="Liu S."/>
            <person name="Lin W."/>
            <person name="Guo K."/>
            <person name="Jin S."/>
            <person name="Xu P."/>
            <person name="Storey K.B."/>
            <person name="Huan P."/>
            <person name="Zhang T."/>
            <person name="Zhou Y."/>
            <person name="Zhang J."/>
            <person name="Lin C."/>
            <person name="Li X."/>
            <person name="Xing L."/>
            <person name="Huo D."/>
            <person name="Sun M."/>
            <person name="Wang L."/>
            <person name="Mercier A."/>
            <person name="Li F."/>
            <person name="Yang H."/>
            <person name="Xiang J."/>
        </authorList>
    </citation>
    <scope>NUCLEOTIDE SEQUENCE [LARGE SCALE GENOMIC DNA]</scope>
    <source>
        <strain evidence="2">Shaxun</strain>
        <tissue evidence="2">Muscle</tissue>
    </source>
</reference>
<proteinExistence type="predicted"/>
<feature type="compositionally biased region" description="Basic and acidic residues" evidence="1">
    <location>
        <begin position="123"/>
        <end position="132"/>
    </location>
</feature>
<evidence type="ECO:0000313" key="2">
    <source>
        <dbReference type="EMBL" id="PIK43393.1"/>
    </source>
</evidence>
<gene>
    <name evidence="2" type="ORF">BSL78_19752</name>
</gene>